<dbReference type="Gene3D" id="3.40.50.150">
    <property type="entry name" value="Vaccinia Virus protein VP39"/>
    <property type="match status" value="1"/>
</dbReference>
<name>A0A402CPZ3_9BACT</name>
<dbReference type="InterPro" id="IPR013216">
    <property type="entry name" value="Methyltransf_11"/>
</dbReference>
<evidence type="ECO:0000313" key="2">
    <source>
        <dbReference type="Proteomes" id="UP000287394"/>
    </source>
</evidence>
<protein>
    <submittedName>
        <fullName evidence="1">Uncharacterized protein</fullName>
    </submittedName>
</protein>
<dbReference type="InterPro" id="IPR029063">
    <property type="entry name" value="SAM-dependent_MTases_sf"/>
</dbReference>
<dbReference type="Pfam" id="PF08241">
    <property type="entry name" value="Methyltransf_11"/>
    <property type="match status" value="1"/>
</dbReference>
<sequence>MHRSLLSFLMAPEGGGTLTLTVSKQEGEEILEGSLTDAAGRVYPIEDGIPRLLPTELLEAQRSEIAARDSQVGDYDRMAFLNLFGKIEIPLTLKLLGPRPDDRLLEGGCGTGRMSQTLARGVKEMVAIDFSFESLRVNRKKLLAAGVTNVHLVQADLCHLPFAPGAFTRAVSCQVLEHVPGEEARRGAVSELSRVLRPSATLVLSAYKHSLFTRMFGEKEGAHDGGIPFFRFTMRELKDLLGTCFRVERITGILVYLYITQCKKH</sequence>
<dbReference type="PANTHER" id="PTHR43591">
    <property type="entry name" value="METHYLTRANSFERASE"/>
    <property type="match status" value="1"/>
</dbReference>
<gene>
    <name evidence="1" type="ORF">CCAX7_48900</name>
</gene>
<reference evidence="1 2" key="1">
    <citation type="journal article" date="2019" name="Int. J. Syst. Evol. Microbiol.">
        <title>Capsulimonas corticalis gen. nov., sp. nov., an aerobic capsulated bacterium, of a novel bacterial order, Capsulimonadales ord. nov., of the class Armatimonadia of the phylum Armatimonadetes.</title>
        <authorList>
            <person name="Li J."/>
            <person name="Kudo C."/>
            <person name="Tonouchi A."/>
        </authorList>
    </citation>
    <scope>NUCLEOTIDE SEQUENCE [LARGE SCALE GENOMIC DNA]</scope>
    <source>
        <strain evidence="1 2">AX-7</strain>
    </source>
</reference>
<keyword evidence="2" id="KW-1185">Reference proteome</keyword>
<proteinExistence type="predicted"/>
<dbReference type="SUPFAM" id="SSF53335">
    <property type="entry name" value="S-adenosyl-L-methionine-dependent methyltransferases"/>
    <property type="match status" value="1"/>
</dbReference>
<dbReference type="SUPFAM" id="SSF158997">
    <property type="entry name" value="Trm112p-like"/>
    <property type="match status" value="1"/>
</dbReference>
<dbReference type="OrthoDB" id="3206826at2"/>
<dbReference type="Gene3D" id="2.20.25.10">
    <property type="match status" value="1"/>
</dbReference>
<evidence type="ECO:0000313" key="1">
    <source>
        <dbReference type="EMBL" id="BDI32839.1"/>
    </source>
</evidence>
<dbReference type="EMBL" id="AP025739">
    <property type="protein sequence ID" value="BDI32839.1"/>
    <property type="molecule type" value="Genomic_DNA"/>
</dbReference>
<organism evidence="1 2">
    <name type="scientific">Capsulimonas corticalis</name>
    <dbReference type="NCBI Taxonomy" id="2219043"/>
    <lineage>
        <taxon>Bacteria</taxon>
        <taxon>Bacillati</taxon>
        <taxon>Armatimonadota</taxon>
        <taxon>Armatimonadia</taxon>
        <taxon>Capsulimonadales</taxon>
        <taxon>Capsulimonadaceae</taxon>
        <taxon>Capsulimonas</taxon>
    </lineage>
</organism>
<dbReference type="Proteomes" id="UP000287394">
    <property type="component" value="Chromosome"/>
</dbReference>
<dbReference type="GO" id="GO:0008757">
    <property type="term" value="F:S-adenosylmethionine-dependent methyltransferase activity"/>
    <property type="evidence" value="ECO:0007669"/>
    <property type="project" value="InterPro"/>
</dbReference>
<dbReference type="CDD" id="cd02440">
    <property type="entry name" value="AdoMet_MTases"/>
    <property type="match status" value="1"/>
</dbReference>
<accession>A0A402CPZ3</accession>
<dbReference type="AlphaFoldDB" id="A0A402CPZ3"/>
<dbReference type="RefSeq" id="WP_119319466.1">
    <property type="nucleotide sequence ID" value="NZ_AP025739.1"/>
</dbReference>
<dbReference type="KEGG" id="ccot:CCAX7_48900"/>